<name>A0A1V3BVT7_9ACTN</name>
<organism evidence="1 2">
    <name type="scientific">Nocardiopsis sinuspersici</name>
    <dbReference type="NCBI Taxonomy" id="501010"/>
    <lineage>
        <taxon>Bacteria</taxon>
        <taxon>Bacillati</taxon>
        <taxon>Actinomycetota</taxon>
        <taxon>Actinomycetes</taxon>
        <taxon>Streptosporangiales</taxon>
        <taxon>Nocardiopsidaceae</taxon>
        <taxon>Nocardiopsis</taxon>
    </lineage>
</organism>
<gene>
    <name evidence="1" type="ORF">NOSIN_01255</name>
</gene>
<proteinExistence type="predicted"/>
<dbReference type="OrthoDB" id="4224844at2"/>
<dbReference type="EMBL" id="MCOK01000001">
    <property type="protein sequence ID" value="OOC52625.1"/>
    <property type="molecule type" value="Genomic_DNA"/>
</dbReference>
<sequence>MNETATAPAESKAPKAKVERPCHCARFTNEETGEATGCTKTTTREFAPGHDAKLKSLLIRAGAMGAEVRRVVDGMALTGDAVKAAEGYGFAHMVASGIERAHAKARAKAERAAARAAAKEKKESTGTDTVRAKVGRATYEGRLESSEFVYTVNGAERRTTKHQLV</sequence>
<reference evidence="2" key="1">
    <citation type="submission" date="2016-08" db="EMBL/GenBank/DDBJ databases">
        <authorList>
            <person name="Tokovenko B."/>
            <person name="Kalinowski J."/>
        </authorList>
    </citation>
    <scope>NUCLEOTIDE SEQUENCE [LARGE SCALE GENOMIC DNA]</scope>
    <source>
        <strain evidence="2">UTMC102</strain>
    </source>
</reference>
<comment type="caution">
    <text evidence="1">The sequence shown here is derived from an EMBL/GenBank/DDBJ whole genome shotgun (WGS) entry which is preliminary data.</text>
</comment>
<evidence type="ECO:0000313" key="1">
    <source>
        <dbReference type="EMBL" id="OOC52625.1"/>
    </source>
</evidence>
<protein>
    <submittedName>
        <fullName evidence="1">Uncharacterized protein</fullName>
    </submittedName>
</protein>
<dbReference type="Proteomes" id="UP000189004">
    <property type="component" value="Unassembled WGS sequence"/>
</dbReference>
<evidence type="ECO:0000313" key="2">
    <source>
        <dbReference type="Proteomes" id="UP000189004"/>
    </source>
</evidence>
<dbReference type="AlphaFoldDB" id="A0A1V3BVT7"/>
<dbReference type="STRING" id="501010.NOSIN_01255"/>
<dbReference type="RefSeq" id="WP_077688969.1">
    <property type="nucleotide sequence ID" value="NZ_MCOK01000001.1"/>
</dbReference>
<accession>A0A1V3BVT7</accession>
<keyword evidence="2" id="KW-1185">Reference proteome</keyword>